<keyword evidence="1" id="KW-0812">Transmembrane</keyword>
<feature type="transmembrane region" description="Helical" evidence="1">
    <location>
        <begin position="81"/>
        <end position="104"/>
    </location>
</feature>
<dbReference type="RefSeq" id="WP_205043058.1">
    <property type="nucleotide sequence ID" value="NZ_CAJVAX010000017.1"/>
</dbReference>
<gene>
    <name evidence="2" type="ORF">SBRY_30784</name>
</gene>
<protein>
    <submittedName>
        <fullName evidence="2">ABC transporter permease</fullName>
    </submittedName>
</protein>
<feature type="transmembrane region" description="Helical" evidence="1">
    <location>
        <begin position="298"/>
        <end position="315"/>
    </location>
</feature>
<evidence type="ECO:0000256" key="1">
    <source>
        <dbReference type="SAM" id="Phobius"/>
    </source>
</evidence>
<feature type="transmembrane region" description="Helical" evidence="1">
    <location>
        <begin position="432"/>
        <end position="456"/>
    </location>
</feature>
<feature type="transmembrane region" description="Helical" evidence="1">
    <location>
        <begin position="20"/>
        <end position="40"/>
    </location>
</feature>
<feature type="transmembrane region" description="Helical" evidence="1">
    <location>
        <begin position="125"/>
        <end position="151"/>
    </location>
</feature>
<evidence type="ECO:0000313" key="3">
    <source>
        <dbReference type="Proteomes" id="UP001153328"/>
    </source>
</evidence>
<proteinExistence type="predicted"/>
<feature type="transmembrane region" description="Helical" evidence="1">
    <location>
        <begin position="345"/>
        <end position="363"/>
    </location>
</feature>
<feature type="transmembrane region" description="Helical" evidence="1">
    <location>
        <begin position="463"/>
        <end position="481"/>
    </location>
</feature>
<feature type="transmembrane region" description="Helical" evidence="1">
    <location>
        <begin position="509"/>
        <end position="527"/>
    </location>
</feature>
<feature type="transmembrane region" description="Helical" evidence="1">
    <location>
        <begin position="189"/>
        <end position="208"/>
    </location>
</feature>
<keyword evidence="1" id="KW-1133">Transmembrane helix</keyword>
<keyword evidence="1" id="KW-0472">Membrane</keyword>
<evidence type="ECO:0000313" key="2">
    <source>
        <dbReference type="EMBL" id="CAG7643311.1"/>
    </source>
</evidence>
<reference evidence="2" key="1">
    <citation type="submission" date="2021-06" db="EMBL/GenBank/DDBJ databases">
        <authorList>
            <person name="Arsene-Ploetze F."/>
        </authorList>
    </citation>
    <scope>NUCLEOTIDE SEQUENCE</scope>
    <source>
        <strain evidence="2">SBRY1</strain>
    </source>
</reference>
<organism evidence="2 3">
    <name type="scientific">Actinacidiphila bryophytorum</name>
    <dbReference type="NCBI Taxonomy" id="1436133"/>
    <lineage>
        <taxon>Bacteria</taxon>
        <taxon>Bacillati</taxon>
        <taxon>Actinomycetota</taxon>
        <taxon>Actinomycetes</taxon>
        <taxon>Kitasatosporales</taxon>
        <taxon>Streptomycetaceae</taxon>
        <taxon>Actinacidiphila</taxon>
    </lineage>
</organism>
<dbReference type="EMBL" id="CAJVAX010000017">
    <property type="protein sequence ID" value="CAG7643311.1"/>
    <property type="molecule type" value="Genomic_DNA"/>
</dbReference>
<comment type="caution">
    <text evidence="2">The sequence shown here is derived from an EMBL/GenBank/DDBJ whole genome shotgun (WGS) entry which is preliminary data.</text>
</comment>
<feature type="transmembrane region" description="Helical" evidence="1">
    <location>
        <begin position="396"/>
        <end position="420"/>
    </location>
</feature>
<keyword evidence="3" id="KW-1185">Reference proteome</keyword>
<accession>A0A9W4MFP1</accession>
<sequence length="534" mass="53888">MSAPAGSATLTRLALRRDRVMIPGWIYALAATAVGSAVSYRSLYADQADRTDFQRSTNASGPLRAFYGPIYDAHSVGALTAWRIGVIGAALAGLMSILLVVRHTREEEETGRQEMLGATMVDRRAPLTAALTATAAADAVVALVVAAGMAVLGESPAGSVALGLQLAAGGLAFGAVAAVTAQLTASARLARGLAGTVLGAAFLLRAAGDAGSTGGSSPLVWASPLGWLEHLHPYAGESWWVLAPVAGFAALCCAAAYALVERRDIGASLLPARPGPAGAGRLLRGPSGLAWRLQRGSLYGWGAGLLVAGAVYGSVTDSVGDIVGDNGQVGDIIERMGGHTGLTDAFLATVMGVYGIAAGGYAVQSLLRLRAEESAGGAEALLAHPVGRLRWAAGHLAHALLGPVLLLAAAGAATGLAYGLAVHDVGGQLPRLTGAAVGQAPAVWVLVGLGVLLFGLRPRAASAAWGLLAACVLLGQLGPVLRLPQPVLDVSPFTHLPDLPGSHVAATPYAWLILVAAAALAAGLAGLRRRDLTS</sequence>
<feature type="transmembrane region" description="Helical" evidence="1">
    <location>
        <begin position="157"/>
        <end position="177"/>
    </location>
</feature>
<feature type="transmembrane region" description="Helical" evidence="1">
    <location>
        <begin position="239"/>
        <end position="260"/>
    </location>
</feature>
<dbReference type="AlphaFoldDB" id="A0A9W4MFP1"/>
<name>A0A9W4MFP1_9ACTN</name>
<dbReference type="Proteomes" id="UP001153328">
    <property type="component" value="Unassembled WGS sequence"/>
</dbReference>